<protein>
    <submittedName>
        <fullName evidence="1">Uncharacterized protein</fullName>
    </submittedName>
</protein>
<sequence length="64" mass="7161">MKDKIFFREAVAAMEEALASGALSGLDNAENFIGNYKYVGTHPERGDIFQHRQTQAFLVAERVT</sequence>
<gene>
    <name evidence="1" type="ORF">MTBPR1_80140</name>
</gene>
<keyword evidence="2" id="KW-1185">Reference proteome</keyword>
<evidence type="ECO:0000313" key="1">
    <source>
        <dbReference type="EMBL" id="SCA58086.1"/>
    </source>
</evidence>
<accession>A0A1C3RLC7</accession>
<dbReference type="AlphaFoldDB" id="A0A1C3RLC7"/>
<dbReference type="EMBL" id="FLYE01000047">
    <property type="protein sequence ID" value="SCA58086.1"/>
    <property type="molecule type" value="Genomic_DNA"/>
</dbReference>
<proteinExistence type="predicted"/>
<dbReference type="STRING" id="1867952.MTBPR1_80140"/>
<dbReference type="Proteomes" id="UP000231658">
    <property type="component" value="Unassembled WGS sequence"/>
</dbReference>
<name>A0A1C3RLC7_9PROT</name>
<reference evidence="1 2" key="1">
    <citation type="submission" date="2016-07" db="EMBL/GenBank/DDBJ databases">
        <authorList>
            <person name="Lefevre C.T."/>
        </authorList>
    </citation>
    <scope>NUCLEOTIDE SEQUENCE [LARGE SCALE GENOMIC DNA]</scope>
    <source>
        <strain evidence="1">PR1</strain>
    </source>
</reference>
<evidence type="ECO:0000313" key="2">
    <source>
        <dbReference type="Proteomes" id="UP000231658"/>
    </source>
</evidence>
<dbReference type="RefSeq" id="WP_069190079.1">
    <property type="nucleotide sequence ID" value="NZ_FLYE01000047.1"/>
</dbReference>
<organism evidence="1 2">
    <name type="scientific">Candidatus Terasakiella magnetica</name>
    <dbReference type="NCBI Taxonomy" id="1867952"/>
    <lineage>
        <taxon>Bacteria</taxon>
        <taxon>Pseudomonadati</taxon>
        <taxon>Pseudomonadota</taxon>
        <taxon>Alphaproteobacteria</taxon>
        <taxon>Rhodospirillales</taxon>
        <taxon>Terasakiellaceae</taxon>
        <taxon>Terasakiella</taxon>
    </lineage>
</organism>